<dbReference type="InterPro" id="IPR026444">
    <property type="entry name" value="Secre_tail"/>
</dbReference>
<comment type="caution">
    <text evidence="2">The sequence shown here is derived from an EMBL/GenBank/DDBJ whole genome shotgun (WGS) entry which is preliminary data.</text>
</comment>
<accession>A0ABW3JWD1</accession>
<proteinExistence type="predicted"/>
<dbReference type="Proteomes" id="UP001597112">
    <property type="component" value="Unassembled WGS sequence"/>
</dbReference>
<evidence type="ECO:0000313" key="3">
    <source>
        <dbReference type="Proteomes" id="UP001597112"/>
    </source>
</evidence>
<gene>
    <name evidence="2" type="ORF">ACFQ21_02385</name>
</gene>
<evidence type="ECO:0000313" key="2">
    <source>
        <dbReference type="EMBL" id="MFD0998129.1"/>
    </source>
</evidence>
<feature type="domain" description="Secretion system C-terminal sorting" evidence="1">
    <location>
        <begin position="506"/>
        <end position="582"/>
    </location>
</feature>
<organism evidence="2 3">
    <name type="scientific">Ohtaekwangia kribbensis</name>
    <dbReference type="NCBI Taxonomy" id="688913"/>
    <lineage>
        <taxon>Bacteria</taxon>
        <taxon>Pseudomonadati</taxon>
        <taxon>Bacteroidota</taxon>
        <taxon>Cytophagia</taxon>
        <taxon>Cytophagales</taxon>
        <taxon>Fulvivirgaceae</taxon>
        <taxon>Ohtaekwangia</taxon>
    </lineage>
</organism>
<dbReference type="Pfam" id="PF07394">
    <property type="entry name" value="DUF1501"/>
    <property type="match status" value="1"/>
</dbReference>
<keyword evidence="3" id="KW-1185">Reference proteome</keyword>
<dbReference type="PANTHER" id="PTHR43737:SF1">
    <property type="entry name" value="DUF1501 DOMAIN-CONTAINING PROTEIN"/>
    <property type="match status" value="1"/>
</dbReference>
<dbReference type="RefSeq" id="WP_377574298.1">
    <property type="nucleotide sequence ID" value="NZ_JBHTKA010000001.1"/>
</dbReference>
<evidence type="ECO:0000259" key="1">
    <source>
        <dbReference type="Pfam" id="PF18962"/>
    </source>
</evidence>
<reference evidence="3" key="1">
    <citation type="journal article" date="2019" name="Int. J. Syst. Evol. Microbiol.">
        <title>The Global Catalogue of Microorganisms (GCM) 10K type strain sequencing project: providing services to taxonomists for standard genome sequencing and annotation.</title>
        <authorList>
            <consortium name="The Broad Institute Genomics Platform"/>
            <consortium name="The Broad Institute Genome Sequencing Center for Infectious Disease"/>
            <person name="Wu L."/>
            <person name="Ma J."/>
        </authorList>
    </citation>
    <scope>NUCLEOTIDE SEQUENCE [LARGE SCALE GENOMIC DNA]</scope>
    <source>
        <strain evidence="3">CCUG 58938</strain>
    </source>
</reference>
<name>A0ABW3JWD1_9BACT</name>
<dbReference type="PANTHER" id="PTHR43737">
    <property type="entry name" value="BLL7424 PROTEIN"/>
    <property type="match status" value="1"/>
</dbReference>
<dbReference type="Pfam" id="PF18962">
    <property type="entry name" value="Por_Secre_tail"/>
    <property type="match status" value="1"/>
</dbReference>
<dbReference type="NCBIfam" id="TIGR04183">
    <property type="entry name" value="Por_Secre_tail"/>
    <property type="match status" value="1"/>
</dbReference>
<dbReference type="EMBL" id="JBHTKA010000001">
    <property type="protein sequence ID" value="MFD0998129.1"/>
    <property type="molecule type" value="Genomic_DNA"/>
</dbReference>
<protein>
    <submittedName>
        <fullName evidence="2">DUF1501 domain-containing protein</fullName>
    </submittedName>
</protein>
<dbReference type="InterPro" id="IPR010869">
    <property type="entry name" value="DUF1501"/>
</dbReference>
<sequence>MNKSRRDFLKKLPLAMSIPFTLEGISMRVMGQQNPLTRMAAAAATNDRVLVILQMHGGNDGLNCCIPVAQYGDYYNKRPNIAIPAANSLRKYIPLDSTLPEINQIGLHPDMIAMKHLYDQGRMTVVQGVSYKNNNGSHFRGRDITFMGGSYDDYMQSGWIGRYLQGEYAPYKYPEDFLNPNVPENEMIDPLAIEIGGDVSLIFHQEGNIPTSFTLSEEGLDNLDDLEGFFEDQATDPRGIPPEYLKDSAYYKELKWILDLEDKTEDYTKRLQEVLSKSSATTINYPEKYPYNAPSGSITNGLRNQLKLVARLLAGGCKTKVFLVKIGGFDTHADQVEKYDPTMGGHAALMYHVASSMKAFQDDLRARGLEDRVLTLTTSEFSRRVNSNASYGTDHGTAGPMFIFGKGAQPGVLGEAFKTNDSGNNLAMQYDYRNVYANIMRDWMQVDDTRLNKIFPDARDANDASKGLMTTGTSDGTVFEQLPLAQQVITGNEGFIGDRFSLEDCYPNPAKDKTTVHFKVNSAYQVTINLFTNDGKKVKAIVDGVYNPGEYKVETDLTGLPAGNYIYELKTGFYKEAKKLIIVK</sequence>